<keyword evidence="1" id="KW-1185">Reference proteome</keyword>
<sequence length="100" mass="11264">MYCLRDSALQLIANGATDNNNRSELRPYTKNIPAVYGEFARDVAVSGDGCVCTAHFMLCSVRQEVDSLISYHETLCVNVNNNFLAVITPVMSIYWFLFNF</sequence>
<protein>
    <submittedName>
        <fullName evidence="2">Uncharacterized protein</fullName>
    </submittedName>
</protein>
<dbReference type="AlphaFoldDB" id="A0A1I7ZAM3"/>
<evidence type="ECO:0000313" key="2">
    <source>
        <dbReference type="WBParaSite" id="L893_g24520.t1"/>
    </source>
</evidence>
<evidence type="ECO:0000313" key="1">
    <source>
        <dbReference type="Proteomes" id="UP000095287"/>
    </source>
</evidence>
<name>A0A1I7ZAM3_9BILA</name>
<reference evidence="2" key="1">
    <citation type="submission" date="2016-11" db="UniProtKB">
        <authorList>
            <consortium name="WormBaseParasite"/>
        </authorList>
    </citation>
    <scope>IDENTIFICATION</scope>
</reference>
<dbReference type="WBParaSite" id="L893_g24520.t1">
    <property type="protein sequence ID" value="L893_g24520.t1"/>
    <property type="gene ID" value="L893_g24520"/>
</dbReference>
<dbReference type="Proteomes" id="UP000095287">
    <property type="component" value="Unplaced"/>
</dbReference>
<organism evidence="1 2">
    <name type="scientific">Steinernema glaseri</name>
    <dbReference type="NCBI Taxonomy" id="37863"/>
    <lineage>
        <taxon>Eukaryota</taxon>
        <taxon>Metazoa</taxon>
        <taxon>Ecdysozoa</taxon>
        <taxon>Nematoda</taxon>
        <taxon>Chromadorea</taxon>
        <taxon>Rhabditida</taxon>
        <taxon>Tylenchina</taxon>
        <taxon>Panagrolaimomorpha</taxon>
        <taxon>Strongyloidoidea</taxon>
        <taxon>Steinernematidae</taxon>
        <taxon>Steinernema</taxon>
    </lineage>
</organism>
<proteinExistence type="predicted"/>
<accession>A0A1I7ZAM3</accession>